<gene>
    <name evidence="2" type="ORF">Syun_023306</name>
</gene>
<name>A0AAP0I3D9_9MAGN</name>
<evidence type="ECO:0000256" key="1">
    <source>
        <dbReference type="SAM" id="MobiDB-lite"/>
    </source>
</evidence>
<feature type="compositionally biased region" description="Gly residues" evidence="1">
    <location>
        <begin position="308"/>
        <end position="319"/>
    </location>
</feature>
<dbReference type="EMBL" id="JBBNAF010000010">
    <property type="protein sequence ID" value="KAK9107295.1"/>
    <property type="molecule type" value="Genomic_DNA"/>
</dbReference>
<keyword evidence="3" id="KW-1185">Reference proteome</keyword>
<organism evidence="2 3">
    <name type="scientific">Stephania yunnanensis</name>
    <dbReference type="NCBI Taxonomy" id="152371"/>
    <lineage>
        <taxon>Eukaryota</taxon>
        <taxon>Viridiplantae</taxon>
        <taxon>Streptophyta</taxon>
        <taxon>Embryophyta</taxon>
        <taxon>Tracheophyta</taxon>
        <taxon>Spermatophyta</taxon>
        <taxon>Magnoliopsida</taxon>
        <taxon>Ranunculales</taxon>
        <taxon>Menispermaceae</taxon>
        <taxon>Menispermoideae</taxon>
        <taxon>Cissampelideae</taxon>
        <taxon>Stephania</taxon>
    </lineage>
</organism>
<sequence length="345" mass="38596">MAGGMQKMRAMIDMLAYKFVRLTNSLLSPISIQSVGIRSSLQLPNPEIILQPLRSTKISSGVILELLLKASNMLDLVLKKYAEIVGTSVRVEGCNTTPQEYSRNTSSRLGIYEEMKMKVQTAICNINVRYFLNVIFNNLKKKVYNYFPYPLLGPLPLLRVVIASVGCGVVCRRCLCSPRRWLSLFITALKTKAVFLGPLPPVAVHPPPPFAALRRCCRNHRHLPWPFAAAGCAASAVVRRSWSLSWNALRRCLENHRRLPSPSTVASCAALAAVRRCQRRYLEYWESEDFLARSRQASINRNTEVEGPGSGPSKHGGGSVSFVTTNERLAKLQRRRQELTQATPD</sequence>
<dbReference type="Proteomes" id="UP001420932">
    <property type="component" value="Unassembled WGS sequence"/>
</dbReference>
<feature type="region of interest" description="Disordered" evidence="1">
    <location>
        <begin position="302"/>
        <end position="322"/>
    </location>
</feature>
<evidence type="ECO:0000313" key="3">
    <source>
        <dbReference type="Proteomes" id="UP001420932"/>
    </source>
</evidence>
<dbReference type="AlphaFoldDB" id="A0AAP0I3D9"/>
<proteinExistence type="predicted"/>
<accession>A0AAP0I3D9</accession>
<protein>
    <submittedName>
        <fullName evidence="2">Uncharacterized protein</fullName>
    </submittedName>
</protein>
<reference evidence="2 3" key="1">
    <citation type="submission" date="2024-01" db="EMBL/GenBank/DDBJ databases">
        <title>Genome assemblies of Stephania.</title>
        <authorList>
            <person name="Yang L."/>
        </authorList>
    </citation>
    <scope>NUCLEOTIDE SEQUENCE [LARGE SCALE GENOMIC DNA]</scope>
    <source>
        <strain evidence="2">YNDBR</strain>
        <tissue evidence="2">Leaf</tissue>
    </source>
</reference>
<comment type="caution">
    <text evidence="2">The sequence shown here is derived from an EMBL/GenBank/DDBJ whole genome shotgun (WGS) entry which is preliminary data.</text>
</comment>
<evidence type="ECO:0000313" key="2">
    <source>
        <dbReference type="EMBL" id="KAK9107295.1"/>
    </source>
</evidence>